<dbReference type="EMBL" id="AJWY01009112">
    <property type="protein sequence ID" value="EKC59311.1"/>
    <property type="molecule type" value="Genomic_DNA"/>
</dbReference>
<keyword evidence="2" id="KW-0808">Transferase</keyword>
<evidence type="ECO:0000259" key="1">
    <source>
        <dbReference type="Pfam" id="PF14393"/>
    </source>
</evidence>
<evidence type="ECO:0000313" key="2">
    <source>
        <dbReference type="EMBL" id="EKC59311.1"/>
    </source>
</evidence>
<sequence length="139" mass="15800">MVLTAEQHHPNIKIFVSAHKQATFPEGNSIVPVQVGAANAATRFTNTLHDDEGVNISAENPRYCELTAQYWAWKNEDADYYGFCHYRRYFDFTDTPHKENDYGEIIDSYIDNHALAEYGINDDAIARAVDGWDVITTPL</sequence>
<feature type="non-terminal residue" evidence="2">
    <location>
        <position position="139"/>
    </location>
</feature>
<dbReference type="InterPro" id="IPR025536">
    <property type="entry name" value="DUF4422"/>
</dbReference>
<dbReference type="AlphaFoldDB" id="K1TJA0"/>
<organism evidence="2">
    <name type="scientific">human gut metagenome</name>
    <dbReference type="NCBI Taxonomy" id="408170"/>
    <lineage>
        <taxon>unclassified sequences</taxon>
        <taxon>metagenomes</taxon>
        <taxon>organismal metagenomes</taxon>
    </lineage>
</organism>
<proteinExistence type="predicted"/>
<comment type="caution">
    <text evidence="2">The sequence shown here is derived from an EMBL/GenBank/DDBJ whole genome shotgun (WGS) entry which is preliminary data.</text>
</comment>
<feature type="domain" description="DUF4422" evidence="1">
    <location>
        <begin position="13"/>
        <end position="136"/>
    </location>
</feature>
<name>K1TJA0_9ZZZZ</name>
<reference evidence="2" key="1">
    <citation type="journal article" date="2013" name="Environ. Microbiol.">
        <title>Microbiota from the distal guts of lean and obese adolescents exhibit partial functional redundancy besides clear differences in community structure.</title>
        <authorList>
            <person name="Ferrer M."/>
            <person name="Ruiz A."/>
            <person name="Lanza F."/>
            <person name="Haange S.B."/>
            <person name="Oberbach A."/>
            <person name="Till H."/>
            <person name="Bargiela R."/>
            <person name="Campoy C."/>
            <person name="Segura M.T."/>
            <person name="Richter M."/>
            <person name="von Bergen M."/>
            <person name="Seifert J."/>
            <person name="Suarez A."/>
        </authorList>
    </citation>
    <scope>NUCLEOTIDE SEQUENCE</scope>
</reference>
<dbReference type="GO" id="GO:0016740">
    <property type="term" value="F:transferase activity"/>
    <property type="evidence" value="ECO:0007669"/>
    <property type="project" value="UniProtKB-KW"/>
</dbReference>
<dbReference type="Pfam" id="PF14393">
    <property type="entry name" value="DUF4422"/>
    <property type="match status" value="1"/>
</dbReference>
<protein>
    <submittedName>
        <fullName evidence="2">Glycosyltransferase</fullName>
    </submittedName>
</protein>
<accession>K1TJA0</accession>
<gene>
    <name evidence="2" type="ORF">LEA_13430</name>
</gene>